<feature type="transmembrane region" description="Helical" evidence="2">
    <location>
        <begin position="247"/>
        <end position="269"/>
    </location>
</feature>
<dbReference type="AlphaFoldDB" id="A0AAD6VMZ8"/>
<dbReference type="EMBL" id="JARJCW010000019">
    <property type="protein sequence ID" value="KAJ7214428.1"/>
    <property type="molecule type" value="Genomic_DNA"/>
</dbReference>
<keyword evidence="2" id="KW-1133">Transmembrane helix</keyword>
<reference evidence="3" key="1">
    <citation type="submission" date="2023-03" db="EMBL/GenBank/DDBJ databases">
        <title>Massive genome expansion in bonnet fungi (Mycena s.s.) driven by repeated elements and novel gene families across ecological guilds.</title>
        <authorList>
            <consortium name="Lawrence Berkeley National Laboratory"/>
            <person name="Harder C.B."/>
            <person name="Miyauchi S."/>
            <person name="Viragh M."/>
            <person name="Kuo A."/>
            <person name="Thoen E."/>
            <person name="Andreopoulos B."/>
            <person name="Lu D."/>
            <person name="Skrede I."/>
            <person name="Drula E."/>
            <person name="Henrissat B."/>
            <person name="Morin E."/>
            <person name="Kohler A."/>
            <person name="Barry K."/>
            <person name="LaButti K."/>
            <person name="Morin E."/>
            <person name="Salamov A."/>
            <person name="Lipzen A."/>
            <person name="Mereny Z."/>
            <person name="Hegedus B."/>
            <person name="Baldrian P."/>
            <person name="Stursova M."/>
            <person name="Weitz H."/>
            <person name="Taylor A."/>
            <person name="Grigoriev I.V."/>
            <person name="Nagy L.G."/>
            <person name="Martin F."/>
            <person name="Kauserud H."/>
        </authorList>
    </citation>
    <scope>NUCLEOTIDE SEQUENCE</scope>
    <source>
        <strain evidence="3">9144</strain>
    </source>
</reference>
<evidence type="ECO:0000256" key="2">
    <source>
        <dbReference type="SAM" id="Phobius"/>
    </source>
</evidence>
<accession>A0AAD6VMZ8</accession>
<evidence type="ECO:0000313" key="4">
    <source>
        <dbReference type="Proteomes" id="UP001219525"/>
    </source>
</evidence>
<keyword evidence="2" id="KW-0812">Transmembrane</keyword>
<keyword evidence="4" id="KW-1185">Reference proteome</keyword>
<feature type="region of interest" description="Disordered" evidence="1">
    <location>
        <begin position="332"/>
        <end position="354"/>
    </location>
</feature>
<proteinExistence type="predicted"/>
<feature type="transmembrane region" description="Helical" evidence="2">
    <location>
        <begin position="173"/>
        <end position="192"/>
    </location>
</feature>
<dbReference type="Proteomes" id="UP001219525">
    <property type="component" value="Unassembled WGS sequence"/>
</dbReference>
<protein>
    <submittedName>
        <fullName evidence="3">Uncharacterized protein</fullName>
    </submittedName>
</protein>
<feature type="transmembrane region" description="Helical" evidence="2">
    <location>
        <begin position="139"/>
        <end position="167"/>
    </location>
</feature>
<sequence length="354" mass="39058">MGSPYATLEDPANLWYEQSNYVSTHLASVGYGIHFVVYAAVIYYTMQSRTTKRMWIWWLAFNTLLFAFGTINLACIIKYNENAWVNYRQYPGGPLNYLIEEQNVWFMTLGNVASILASFMSDGLLLYRAGVLWNFAWYIVVPPALFYVACIILSIMEVIQLALPLAALPPMSLAVWVVLMLLPIWLTMLIAGRILHHRRTMIKVLGPEYARSYAGIGAIVVESAIPFTIISIVLLGLFGDNNTAQNLLVPLMVQCECIAPELIILRVVLGRAWTKGTMAGEGKGSAMQFAGRDTETGFDPVGGLDTRTTNSHANEAPSSTGQNRTSLVILPVGPGQHASGDEEKFGHTSLENAI</sequence>
<comment type="caution">
    <text evidence="3">The sequence shown here is derived from an EMBL/GenBank/DDBJ whole genome shotgun (WGS) entry which is preliminary data.</text>
</comment>
<gene>
    <name evidence="3" type="ORF">GGX14DRAFT_563243</name>
</gene>
<name>A0AAD6VMZ8_9AGAR</name>
<evidence type="ECO:0000313" key="3">
    <source>
        <dbReference type="EMBL" id="KAJ7214428.1"/>
    </source>
</evidence>
<feature type="transmembrane region" description="Helical" evidence="2">
    <location>
        <begin position="213"/>
        <end position="235"/>
    </location>
</feature>
<feature type="transmembrane region" description="Helical" evidence="2">
    <location>
        <begin position="104"/>
        <end position="127"/>
    </location>
</feature>
<feature type="transmembrane region" description="Helical" evidence="2">
    <location>
        <begin position="56"/>
        <end position="79"/>
    </location>
</feature>
<organism evidence="3 4">
    <name type="scientific">Mycena pura</name>
    <dbReference type="NCBI Taxonomy" id="153505"/>
    <lineage>
        <taxon>Eukaryota</taxon>
        <taxon>Fungi</taxon>
        <taxon>Dikarya</taxon>
        <taxon>Basidiomycota</taxon>
        <taxon>Agaricomycotina</taxon>
        <taxon>Agaricomycetes</taxon>
        <taxon>Agaricomycetidae</taxon>
        <taxon>Agaricales</taxon>
        <taxon>Marasmiineae</taxon>
        <taxon>Mycenaceae</taxon>
        <taxon>Mycena</taxon>
    </lineage>
</organism>
<evidence type="ECO:0000256" key="1">
    <source>
        <dbReference type="SAM" id="MobiDB-lite"/>
    </source>
</evidence>
<keyword evidence="2" id="KW-0472">Membrane</keyword>
<feature type="transmembrane region" description="Helical" evidence="2">
    <location>
        <begin position="20"/>
        <end position="44"/>
    </location>
</feature>